<gene>
    <name evidence="3" type="ORF">BDQ12DRAFT_677505</name>
</gene>
<reference evidence="3 4" key="1">
    <citation type="journal article" date="2019" name="Nat. Ecol. Evol.">
        <title>Megaphylogeny resolves global patterns of mushroom evolution.</title>
        <authorList>
            <person name="Varga T."/>
            <person name="Krizsan K."/>
            <person name="Foldi C."/>
            <person name="Dima B."/>
            <person name="Sanchez-Garcia M."/>
            <person name="Sanchez-Ramirez S."/>
            <person name="Szollosi G.J."/>
            <person name="Szarkandi J.G."/>
            <person name="Papp V."/>
            <person name="Albert L."/>
            <person name="Andreopoulos W."/>
            <person name="Angelini C."/>
            <person name="Antonin V."/>
            <person name="Barry K.W."/>
            <person name="Bougher N.L."/>
            <person name="Buchanan P."/>
            <person name="Buyck B."/>
            <person name="Bense V."/>
            <person name="Catcheside P."/>
            <person name="Chovatia M."/>
            <person name="Cooper J."/>
            <person name="Damon W."/>
            <person name="Desjardin D."/>
            <person name="Finy P."/>
            <person name="Geml J."/>
            <person name="Haridas S."/>
            <person name="Hughes K."/>
            <person name="Justo A."/>
            <person name="Karasinski D."/>
            <person name="Kautmanova I."/>
            <person name="Kiss B."/>
            <person name="Kocsube S."/>
            <person name="Kotiranta H."/>
            <person name="LaButti K.M."/>
            <person name="Lechner B.E."/>
            <person name="Liimatainen K."/>
            <person name="Lipzen A."/>
            <person name="Lukacs Z."/>
            <person name="Mihaltcheva S."/>
            <person name="Morgado L.N."/>
            <person name="Niskanen T."/>
            <person name="Noordeloos M.E."/>
            <person name="Ohm R.A."/>
            <person name="Ortiz-Santana B."/>
            <person name="Ovrebo C."/>
            <person name="Racz N."/>
            <person name="Riley R."/>
            <person name="Savchenko A."/>
            <person name="Shiryaev A."/>
            <person name="Soop K."/>
            <person name="Spirin V."/>
            <person name="Szebenyi C."/>
            <person name="Tomsovsky M."/>
            <person name="Tulloss R.E."/>
            <person name="Uehling J."/>
            <person name="Grigoriev I.V."/>
            <person name="Vagvolgyi C."/>
            <person name="Papp T."/>
            <person name="Martin F.M."/>
            <person name="Miettinen O."/>
            <person name="Hibbett D.S."/>
            <person name="Nagy L.G."/>
        </authorList>
    </citation>
    <scope>NUCLEOTIDE SEQUENCE [LARGE SCALE GENOMIC DNA]</scope>
    <source>
        <strain evidence="3 4">CBS 166.37</strain>
    </source>
</reference>
<dbReference type="Proteomes" id="UP000308652">
    <property type="component" value="Unassembled WGS sequence"/>
</dbReference>
<feature type="region of interest" description="Disordered" evidence="1">
    <location>
        <begin position="1"/>
        <end position="39"/>
    </location>
</feature>
<dbReference type="Gene3D" id="3.40.50.11350">
    <property type="match status" value="1"/>
</dbReference>
<dbReference type="PANTHER" id="PTHR13132:SF29">
    <property type="entry name" value="ALPHA-(1,6)-FUCOSYLTRANSFERASE"/>
    <property type="match status" value="1"/>
</dbReference>
<feature type="transmembrane region" description="Helical" evidence="2">
    <location>
        <begin position="107"/>
        <end position="127"/>
    </location>
</feature>
<evidence type="ECO:0000313" key="3">
    <source>
        <dbReference type="EMBL" id="TFK42000.1"/>
    </source>
</evidence>
<feature type="region of interest" description="Disordered" evidence="1">
    <location>
        <begin position="159"/>
        <end position="180"/>
    </location>
</feature>
<name>A0A5C3M9Q9_9AGAR</name>
<feature type="compositionally biased region" description="Pro residues" evidence="1">
    <location>
        <begin position="163"/>
        <end position="178"/>
    </location>
</feature>
<evidence type="ECO:0000313" key="4">
    <source>
        <dbReference type="Proteomes" id="UP000308652"/>
    </source>
</evidence>
<evidence type="ECO:0000256" key="1">
    <source>
        <dbReference type="SAM" id="MobiDB-lite"/>
    </source>
</evidence>
<accession>A0A5C3M9Q9</accession>
<dbReference type="OrthoDB" id="2392789at2759"/>
<dbReference type="GO" id="GO:0046921">
    <property type="term" value="F:alpha-(1-&gt;6)-fucosyltransferase activity"/>
    <property type="evidence" value="ECO:0007669"/>
    <property type="project" value="TreeGrafter"/>
</dbReference>
<proteinExistence type="predicted"/>
<dbReference type="AlphaFoldDB" id="A0A5C3M9Q9"/>
<keyword evidence="2" id="KW-1133">Transmembrane helix</keyword>
<dbReference type="EMBL" id="ML213593">
    <property type="protein sequence ID" value="TFK42000.1"/>
    <property type="molecule type" value="Genomic_DNA"/>
</dbReference>
<dbReference type="PANTHER" id="PTHR13132">
    <property type="entry name" value="ALPHA- 1,6 -FUCOSYLTRANSFERASE"/>
    <property type="match status" value="1"/>
</dbReference>
<keyword evidence="2" id="KW-0812">Transmembrane</keyword>
<keyword evidence="2" id="KW-0472">Membrane</keyword>
<organism evidence="3 4">
    <name type="scientific">Crucibulum laeve</name>
    <dbReference type="NCBI Taxonomy" id="68775"/>
    <lineage>
        <taxon>Eukaryota</taxon>
        <taxon>Fungi</taxon>
        <taxon>Dikarya</taxon>
        <taxon>Basidiomycota</taxon>
        <taxon>Agaricomycotina</taxon>
        <taxon>Agaricomycetes</taxon>
        <taxon>Agaricomycetidae</taxon>
        <taxon>Agaricales</taxon>
        <taxon>Agaricineae</taxon>
        <taxon>Nidulariaceae</taxon>
        <taxon>Crucibulum</taxon>
    </lineage>
</organism>
<keyword evidence="4" id="KW-1185">Reference proteome</keyword>
<sequence>MPRPSPLSNLSSARPDPLEYQSLTPRTPHSRAGRAEEGFTEIELAELRETEDDDLDHYHQSEGQQQSAPLLASSSSALFAHQKKVDGKKGKGIPSASDVITTSLSRLPLVFGIFIAGVLLILIVLSFERPDVLHRYVGAQIPKPQVPSTSQTQADDDLIIVPSPEPTSKPTAPPPAPADPNTISYANYTTFPLHPSEYQQECGKLMSGYMSHGGYWEAHEIVMDVVHHDDHHDYHLPEGEKTEVCKSTITYMLSGDVGLAADLALMAQAAALARERNRTFLVDDTYWNRGRWMDHFQDIRAREPGPEPGCRAPPPEELVACPRNARHWVISSRTAKFHFGHAFSDNYEDAYAHNLNRLKPIYKAAAESFSSTIRPNADTAALIRLARGELKDLVGPDSPYIAVHIRQGDRKPSSFEFHGKFVPIENFAQAASDAAARLAEDPDVQVDPVVFLASDSPAVRDEFSEFSPSFTVSLAQSQDERLRVLASPEEYHQKDFNELDKETRVIATRGMIVDFALISGMWAWEGDITPDAVVCTISSNICRLAAVGLGWDRAFGNVDEMGAIDNEHKRWIDVDQKGAIVPVWQPFELF</sequence>
<protein>
    <submittedName>
        <fullName evidence="3">Uncharacterized protein</fullName>
    </submittedName>
</protein>
<dbReference type="GO" id="GO:0006487">
    <property type="term" value="P:protein N-linked glycosylation"/>
    <property type="evidence" value="ECO:0007669"/>
    <property type="project" value="TreeGrafter"/>
</dbReference>
<evidence type="ECO:0000256" key="2">
    <source>
        <dbReference type="SAM" id="Phobius"/>
    </source>
</evidence>
<feature type="compositionally biased region" description="Polar residues" evidence="1">
    <location>
        <begin position="1"/>
        <end position="12"/>
    </location>
</feature>